<name>A0ABR1KBP6_9PEZI</name>
<dbReference type="EMBL" id="JBBPHU010000012">
    <property type="protein sequence ID" value="KAK7511642.1"/>
    <property type="molecule type" value="Genomic_DNA"/>
</dbReference>
<evidence type="ECO:0000313" key="3">
    <source>
        <dbReference type="Proteomes" id="UP001363622"/>
    </source>
</evidence>
<accession>A0ABR1KBP6</accession>
<gene>
    <name evidence="2" type="ORF">IWZ03DRAFT_64976</name>
</gene>
<feature type="compositionally biased region" description="Polar residues" evidence="1">
    <location>
        <begin position="246"/>
        <end position="260"/>
    </location>
</feature>
<organism evidence="2 3">
    <name type="scientific">Phyllosticta citriasiana</name>
    <dbReference type="NCBI Taxonomy" id="595635"/>
    <lineage>
        <taxon>Eukaryota</taxon>
        <taxon>Fungi</taxon>
        <taxon>Dikarya</taxon>
        <taxon>Ascomycota</taxon>
        <taxon>Pezizomycotina</taxon>
        <taxon>Dothideomycetes</taxon>
        <taxon>Dothideomycetes incertae sedis</taxon>
        <taxon>Botryosphaeriales</taxon>
        <taxon>Phyllostictaceae</taxon>
        <taxon>Phyllosticta</taxon>
    </lineage>
</organism>
<feature type="region of interest" description="Disordered" evidence="1">
    <location>
        <begin position="1"/>
        <end position="30"/>
    </location>
</feature>
<feature type="compositionally biased region" description="Polar residues" evidence="1">
    <location>
        <begin position="17"/>
        <end position="27"/>
    </location>
</feature>
<evidence type="ECO:0000313" key="2">
    <source>
        <dbReference type="EMBL" id="KAK7511642.1"/>
    </source>
</evidence>
<evidence type="ECO:0008006" key="4">
    <source>
        <dbReference type="Google" id="ProtNLM"/>
    </source>
</evidence>
<keyword evidence="3" id="KW-1185">Reference proteome</keyword>
<feature type="compositionally biased region" description="Polar residues" evidence="1">
    <location>
        <begin position="319"/>
        <end position="328"/>
    </location>
</feature>
<comment type="caution">
    <text evidence="2">The sequence shown here is derived from an EMBL/GenBank/DDBJ whole genome shotgun (WGS) entry which is preliminary data.</text>
</comment>
<feature type="compositionally biased region" description="Low complexity" evidence="1">
    <location>
        <begin position="227"/>
        <end position="236"/>
    </location>
</feature>
<protein>
    <recommendedName>
        <fullName evidence="4">Transmembrane protein</fullName>
    </recommendedName>
</protein>
<sequence>MVLGEASLGGMPEGSIDSEQADNSPTQGYHFDLTKVPQPMGLPLVGGFHRLWWADLTTREIRQHTVHLAGLLCRPPTQTEWEAHAYHIADKNRIAVNGTQMGIYWGLWRSWATRKEYNWPFIQPYKKYADFNPKKFWWFEGQPALLFRHTARIGAWALFGGALGLFLFENYASIRAARQLMTDDRLKAVMEARKRNWTERQTSQAAGGSRLSAPPVKVEGDDGSPTGESYSFSSSAGFGGEGQGSTRQASHWSTSPTSDPVPQDDASPTRGLGLWDDDSESASTESSWDRIRQQSASTRPTGQAPKATSPENDWISPEASPQQPQQNLGAWDRIRLQNQQGAPPQQKKKDEDSWK</sequence>
<reference evidence="2 3" key="1">
    <citation type="submission" date="2024-04" db="EMBL/GenBank/DDBJ databases">
        <title>Phyllosticta paracitricarpa is synonymous to the EU quarantine fungus P. citricarpa based on phylogenomic analyses.</title>
        <authorList>
            <consortium name="Lawrence Berkeley National Laboratory"/>
            <person name="Van Ingen-Buijs V.A."/>
            <person name="Van Westerhoven A.C."/>
            <person name="Haridas S."/>
            <person name="Skiadas P."/>
            <person name="Martin F."/>
            <person name="Groenewald J.Z."/>
            <person name="Crous P.W."/>
            <person name="Seidl M.F."/>
        </authorList>
    </citation>
    <scope>NUCLEOTIDE SEQUENCE [LARGE SCALE GENOMIC DNA]</scope>
    <source>
        <strain evidence="2 3">CBS 123371</strain>
    </source>
</reference>
<evidence type="ECO:0000256" key="1">
    <source>
        <dbReference type="SAM" id="MobiDB-lite"/>
    </source>
</evidence>
<feature type="region of interest" description="Disordered" evidence="1">
    <location>
        <begin position="196"/>
        <end position="355"/>
    </location>
</feature>
<dbReference type="Proteomes" id="UP001363622">
    <property type="component" value="Unassembled WGS sequence"/>
</dbReference>
<proteinExistence type="predicted"/>